<evidence type="ECO:0000313" key="3">
    <source>
        <dbReference type="Proteomes" id="UP000192731"/>
    </source>
</evidence>
<dbReference type="PANTHER" id="PTHR36842:SF1">
    <property type="entry name" value="PROTEIN TOLB"/>
    <property type="match status" value="1"/>
</dbReference>
<evidence type="ECO:0000313" key="2">
    <source>
        <dbReference type="EMBL" id="SMB96373.1"/>
    </source>
</evidence>
<evidence type="ECO:0000256" key="1">
    <source>
        <dbReference type="SAM" id="SignalP"/>
    </source>
</evidence>
<keyword evidence="3" id="KW-1185">Reference proteome</keyword>
<dbReference type="AlphaFoldDB" id="A0A1W1VSX5"/>
<accession>A0A1W1VSX5</accession>
<name>A0A1W1VSX5_DESTI</name>
<proteinExistence type="predicted"/>
<dbReference type="PANTHER" id="PTHR36842">
    <property type="entry name" value="PROTEIN TOLB HOMOLOG"/>
    <property type="match status" value="1"/>
</dbReference>
<gene>
    <name evidence="2" type="ORF">SAMN00017405_1514</name>
</gene>
<dbReference type="SUPFAM" id="SSF82171">
    <property type="entry name" value="DPP6 N-terminal domain-like"/>
    <property type="match status" value="1"/>
</dbReference>
<dbReference type="Gene3D" id="2.120.10.30">
    <property type="entry name" value="TolB, C-terminal domain"/>
    <property type="match status" value="1"/>
</dbReference>
<reference evidence="2 3" key="1">
    <citation type="submission" date="2017-04" db="EMBL/GenBank/DDBJ databases">
        <authorList>
            <person name="Afonso C.L."/>
            <person name="Miller P.J."/>
            <person name="Scott M.A."/>
            <person name="Spackman E."/>
            <person name="Goraichik I."/>
            <person name="Dimitrov K.M."/>
            <person name="Suarez D.L."/>
            <person name="Swayne D.E."/>
        </authorList>
    </citation>
    <scope>NUCLEOTIDE SEQUENCE [LARGE SCALE GENOMIC DNA]</scope>
    <source>
        <strain evidence="2 3">DSM 11270</strain>
    </source>
</reference>
<protein>
    <recommendedName>
        <fullName evidence="4">WD40-like Beta Propeller Repeat</fullName>
    </recommendedName>
</protein>
<sequence length="337" mass="38954">MKKFLKILLYTLFILSIQTNIIHAEPSKNPRPENLKPLLNLEENITNFKISANEQYIAYYNSSSRYLIVKNLYSNTEIWRKKTNTNLYDWHPSEDILIYSDNNKSNFSINTINIHNPASLKTIHSEKSENQDIIFLKSSPQKDEVFFIVLKGFANAHGYTSTINYVDQQKVSSIGDYPDSEYITFSTVNSNFAISQLNYLDMTTNTLKLIDANYNLLNTITEGHITSSPLFSLNGKEIVYSELDDNNQKIVLYDLEKNKSTILKNHSSDVQNLCWLNKDTLVYLSGTKPHIEIFNIITQNNFTLSEGMAPFTLNNNLYFLKENPHTYETLLYVYINN</sequence>
<dbReference type="InterPro" id="IPR011042">
    <property type="entry name" value="6-blade_b-propeller_TolB-like"/>
</dbReference>
<dbReference type="EMBL" id="FWWT01000023">
    <property type="protein sequence ID" value="SMB96373.1"/>
    <property type="molecule type" value="Genomic_DNA"/>
</dbReference>
<keyword evidence="1" id="KW-0732">Signal</keyword>
<dbReference type="RefSeq" id="WP_084054365.1">
    <property type="nucleotide sequence ID" value="NZ_FWWT01000023.1"/>
</dbReference>
<dbReference type="OrthoDB" id="1630871at2"/>
<organism evidence="2 3">
    <name type="scientific">Desulfonispora thiosulfatigenes DSM 11270</name>
    <dbReference type="NCBI Taxonomy" id="656914"/>
    <lineage>
        <taxon>Bacteria</taxon>
        <taxon>Bacillati</taxon>
        <taxon>Bacillota</taxon>
        <taxon>Clostridia</taxon>
        <taxon>Eubacteriales</taxon>
        <taxon>Peptococcaceae</taxon>
        <taxon>Desulfonispora</taxon>
    </lineage>
</organism>
<dbReference type="Proteomes" id="UP000192731">
    <property type="component" value="Unassembled WGS sequence"/>
</dbReference>
<feature type="signal peptide" evidence="1">
    <location>
        <begin position="1"/>
        <end position="24"/>
    </location>
</feature>
<feature type="chain" id="PRO_5013026341" description="WD40-like Beta Propeller Repeat" evidence="1">
    <location>
        <begin position="25"/>
        <end position="337"/>
    </location>
</feature>
<dbReference type="STRING" id="656914.SAMN00017405_1514"/>
<evidence type="ECO:0008006" key="4">
    <source>
        <dbReference type="Google" id="ProtNLM"/>
    </source>
</evidence>